<sequence>MNEKIEHSHAPNKNVIDSSGDENECVVGTISLQVESIYKPTNDIMEHCHASNKNAIVSSSDENECVVGTISLQVESIYKPTNDIMEHCHASNKNAIVSSSDENACVVRPFSPQVESIDDLRCVSKKGLIKRLLNKFLSCEYFCNANSENKKNQG</sequence>
<reference evidence="2" key="1">
    <citation type="submission" date="2014-07" db="EMBL/GenBank/DDBJ databases">
        <title>Identification of a novel salt tolerance gene in wild soybean by whole-genome sequencing.</title>
        <authorList>
            <person name="Lam H.-M."/>
            <person name="Qi X."/>
            <person name="Li M.-W."/>
            <person name="Liu X."/>
            <person name="Xie M."/>
            <person name="Ni M."/>
            <person name="Xu X."/>
        </authorList>
    </citation>
    <scope>NUCLEOTIDE SEQUENCE [LARGE SCALE GENOMIC DNA]</scope>
    <source>
        <tissue evidence="2">Root</tissue>
    </source>
</reference>
<gene>
    <name evidence="2" type="ORF">glysoja_041895</name>
</gene>
<feature type="region of interest" description="Disordered" evidence="1">
    <location>
        <begin position="1"/>
        <end position="20"/>
    </location>
</feature>
<protein>
    <submittedName>
        <fullName evidence="2">Uncharacterized protein</fullName>
    </submittedName>
</protein>
<dbReference type="Proteomes" id="UP000053555">
    <property type="component" value="Unassembled WGS sequence"/>
</dbReference>
<accession>A0A0B2PGK9</accession>
<dbReference type="EMBL" id="KN665947">
    <property type="protein sequence ID" value="KHN08380.1"/>
    <property type="molecule type" value="Genomic_DNA"/>
</dbReference>
<proteinExistence type="predicted"/>
<organism evidence="2">
    <name type="scientific">Glycine soja</name>
    <name type="common">Wild soybean</name>
    <dbReference type="NCBI Taxonomy" id="3848"/>
    <lineage>
        <taxon>Eukaryota</taxon>
        <taxon>Viridiplantae</taxon>
        <taxon>Streptophyta</taxon>
        <taxon>Embryophyta</taxon>
        <taxon>Tracheophyta</taxon>
        <taxon>Spermatophyta</taxon>
        <taxon>Magnoliopsida</taxon>
        <taxon>eudicotyledons</taxon>
        <taxon>Gunneridae</taxon>
        <taxon>Pentapetalae</taxon>
        <taxon>rosids</taxon>
        <taxon>fabids</taxon>
        <taxon>Fabales</taxon>
        <taxon>Fabaceae</taxon>
        <taxon>Papilionoideae</taxon>
        <taxon>50 kb inversion clade</taxon>
        <taxon>NPAAA clade</taxon>
        <taxon>indigoferoid/millettioid clade</taxon>
        <taxon>Phaseoleae</taxon>
        <taxon>Glycine</taxon>
        <taxon>Glycine subgen. Soja</taxon>
    </lineage>
</organism>
<evidence type="ECO:0000313" key="2">
    <source>
        <dbReference type="EMBL" id="KHN08380.1"/>
    </source>
</evidence>
<dbReference type="AlphaFoldDB" id="A0A0B2PGK9"/>
<evidence type="ECO:0000256" key="1">
    <source>
        <dbReference type="SAM" id="MobiDB-lite"/>
    </source>
</evidence>
<name>A0A0B2PGK9_GLYSO</name>